<comment type="pathway">
    <text evidence="2 7">Isoprenoid biosynthesis; isopentenyl diphosphate biosynthesis via DXP pathway; isopentenyl diphosphate from 1-deoxy-D-xylulose 5-phosphate: step 2/6.</text>
</comment>
<comment type="function">
    <text evidence="7">Catalyzes the formation of 4-diphosphocytidyl-2-C-methyl-D-erythritol from CTP and 2-C-methyl-D-erythritol 4-phosphate (MEP).</text>
</comment>
<dbReference type="EC" id="2.7.7.60" evidence="7"/>
<protein>
    <recommendedName>
        <fullName evidence="7">2-C-methyl-D-erythritol 4-phosphate cytidylyltransferase</fullName>
        <ecNumber evidence="7">2.7.7.60</ecNumber>
    </recommendedName>
    <alternativeName>
        <fullName evidence="7">4-diphosphocytidyl-2C-methyl-D-erythritol synthase</fullName>
    </alternativeName>
    <alternativeName>
        <fullName evidence="7">MEP cytidylyltransferase</fullName>
        <shortName evidence="7">MCT</shortName>
    </alternativeName>
</protein>
<evidence type="ECO:0000313" key="9">
    <source>
        <dbReference type="Proteomes" id="UP000617426"/>
    </source>
</evidence>
<dbReference type="Proteomes" id="UP000617426">
    <property type="component" value="Unassembled WGS sequence"/>
</dbReference>
<dbReference type="EMBL" id="JACHMK010000001">
    <property type="protein sequence ID" value="MBB6333890.1"/>
    <property type="molecule type" value="Genomic_DNA"/>
</dbReference>
<dbReference type="PANTHER" id="PTHR32125:SF4">
    <property type="entry name" value="2-C-METHYL-D-ERYTHRITOL 4-PHOSPHATE CYTIDYLYLTRANSFERASE, CHLOROPLASTIC"/>
    <property type="match status" value="1"/>
</dbReference>
<comment type="similarity">
    <text evidence="3 7">Belongs to the IspD/TarI cytidylyltransferase family. IspD subfamily.</text>
</comment>
<keyword evidence="6 7" id="KW-0414">Isoprene biosynthesis</keyword>
<dbReference type="InterPro" id="IPR018294">
    <property type="entry name" value="ISPD_synthase_CS"/>
</dbReference>
<dbReference type="CDD" id="cd02516">
    <property type="entry name" value="CDP-ME_synthetase"/>
    <property type="match status" value="1"/>
</dbReference>
<dbReference type="InterPro" id="IPR029044">
    <property type="entry name" value="Nucleotide-diphossugar_trans"/>
</dbReference>
<comment type="catalytic activity">
    <reaction evidence="1 7">
        <text>2-C-methyl-D-erythritol 4-phosphate + CTP + H(+) = 4-CDP-2-C-methyl-D-erythritol + diphosphate</text>
        <dbReference type="Rhea" id="RHEA:13429"/>
        <dbReference type="ChEBI" id="CHEBI:15378"/>
        <dbReference type="ChEBI" id="CHEBI:33019"/>
        <dbReference type="ChEBI" id="CHEBI:37563"/>
        <dbReference type="ChEBI" id="CHEBI:57823"/>
        <dbReference type="ChEBI" id="CHEBI:58262"/>
        <dbReference type="EC" id="2.7.7.60"/>
    </reaction>
</comment>
<dbReference type="GO" id="GO:0019288">
    <property type="term" value="P:isopentenyl diphosphate biosynthetic process, methylerythritol 4-phosphate pathway"/>
    <property type="evidence" value="ECO:0007669"/>
    <property type="project" value="UniProtKB-UniRule"/>
</dbReference>
<evidence type="ECO:0000313" key="8">
    <source>
        <dbReference type="EMBL" id="MBB6333890.1"/>
    </source>
</evidence>
<dbReference type="InterPro" id="IPR001228">
    <property type="entry name" value="IspD"/>
</dbReference>
<evidence type="ECO:0000256" key="4">
    <source>
        <dbReference type="ARBA" id="ARBA00022679"/>
    </source>
</evidence>
<dbReference type="GO" id="GO:0050518">
    <property type="term" value="F:2-C-methyl-D-erythritol 4-phosphate cytidylyltransferase activity"/>
    <property type="evidence" value="ECO:0007669"/>
    <property type="project" value="UniProtKB-UniRule"/>
</dbReference>
<dbReference type="GeneID" id="85978797"/>
<dbReference type="InterPro" id="IPR050088">
    <property type="entry name" value="IspD/TarI_cytidylyltransf_bact"/>
</dbReference>
<feature type="site" description="Transition state stabilizer" evidence="7">
    <location>
        <position position="23"/>
    </location>
</feature>
<gene>
    <name evidence="7" type="primary">ispD</name>
    <name evidence="8" type="ORF">HD592_000455</name>
</gene>
<dbReference type="Gene3D" id="3.90.550.10">
    <property type="entry name" value="Spore Coat Polysaccharide Biosynthesis Protein SpsA, Chain A"/>
    <property type="match status" value="1"/>
</dbReference>
<comment type="caution">
    <text evidence="8">The sequence shown here is derived from an EMBL/GenBank/DDBJ whole genome shotgun (WGS) entry which is preliminary data.</text>
</comment>
<reference evidence="8" key="1">
    <citation type="submission" date="2020-08" db="EMBL/GenBank/DDBJ databases">
        <title>Sequencing the genomes of 1000 actinobacteria strains.</title>
        <authorList>
            <person name="Klenk H.-P."/>
        </authorList>
    </citation>
    <scope>NUCLEOTIDE SEQUENCE</scope>
    <source>
        <strain evidence="8">DSM 10695</strain>
    </source>
</reference>
<proteinExistence type="inferred from homology"/>
<evidence type="ECO:0000256" key="6">
    <source>
        <dbReference type="ARBA" id="ARBA00023229"/>
    </source>
</evidence>
<keyword evidence="9" id="KW-1185">Reference proteome</keyword>
<dbReference type="InterPro" id="IPR034683">
    <property type="entry name" value="IspD/TarI"/>
</dbReference>
<evidence type="ECO:0000256" key="1">
    <source>
        <dbReference type="ARBA" id="ARBA00001282"/>
    </source>
</evidence>
<evidence type="ECO:0000256" key="2">
    <source>
        <dbReference type="ARBA" id="ARBA00004787"/>
    </source>
</evidence>
<name>A0A923IX93_9ACTO</name>
<dbReference type="PANTHER" id="PTHR32125">
    <property type="entry name" value="2-C-METHYL-D-ERYTHRITOL 4-PHOSPHATE CYTIDYLYLTRANSFERASE, CHLOROPLASTIC"/>
    <property type="match status" value="1"/>
</dbReference>
<dbReference type="HAMAP" id="MF_00108">
    <property type="entry name" value="IspD"/>
    <property type="match status" value="1"/>
</dbReference>
<dbReference type="PROSITE" id="PS01295">
    <property type="entry name" value="ISPD"/>
    <property type="match status" value="1"/>
</dbReference>
<evidence type="ECO:0000256" key="3">
    <source>
        <dbReference type="ARBA" id="ARBA00009789"/>
    </source>
</evidence>
<dbReference type="RefSeq" id="WP_184451549.1">
    <property type="nucleotide sequence ID" value="NZ_JACHMK010000001.1"/>
</dbReference>
<dbReference type="Pfam" id="PF01128">
    <property type="entry name" value="IspD"/>
    <property type="match status" value="1"/>
</dbReference>
<feature type="site" description="Transition state stabilizer" evidence="7">
    <location>
        <position position="16"/>
    </location>
</feature>
<dbReference type="AlphaFoldDB" id="A0A923IX93"/>
<accession>A0A923IX93</accession>
<organism evidence="8 9">
    <name type="scientific">Schaalia hyovaginalis</name>
    <dbReference type="NCBI Taxonomy" id="29316"/>
    <lineage>
        <taxon>Bacteria</taxon>
        <taxon>Bacillati</taxon>
        <taxon>Actinomycetota</taxon>
        <taxon>Actinomycetes</taxon>
        <taxon>Actinomycetales</taxon>
        <taxon>Actinomycetaceae</taxon>
        <taxon>Schaalia</taxon>
    </lineage>
</organism>
<keyword evidence="4 7" id="KW-0808">Transferase</keyword>
<sequence>MSRALAVLTAAGSGTRLGARGPKALVELGGVPLLVHAARGLAEAGVAGIVITAPRDHLGAFASSFPGGRLSLEGPRAGDGAVEVPIEVVEGSPASRQASVARGLAALPALGDRCGLALEERSVVLVHDAARCLTPPAAIARVIDAVAAGHEAVIPAIAVTDTLKRVGERVDEGVRPVVATPDRSTLVSVQTPQGFAWGALRRAHESAAARADSESTAATDDAGLVEAAGGRVVVVEGDPLALKVTTPVDLALAELLLSEKARLNNFIR</sequence>
<evidence type="ECO:0000256" key="5">
    <source>
        <dbReference type="ARBA" id="ARBA00022695"/>
    </source>
</evidence>
<dbReference type="SUPFAM" id="SSF53448">
    <property type="entry name" value="Nucleotide-diphospho-sugar transferases"/>
    <property type="match status" value="1"/>
</dbReference>
<evidence type="ECO:0000256" key="7">
    <source>
        <dbReference type="HAMAP-Rule" id="MF_00108"/>
    </source>
</evidence>
<keyword evidence="5 7" id="KW-0548">Nucleotidyltransferase</keyword>
<feature type="site" description="Positions MEP for the nucleophilic attack" evidence="7">
    <location>
        <position position="183"/>
    </location>
</feature>
<feature type="site" description="Positions MEP for the nucleophilic attack" evidence="7">
    <location>
        <position position="243"/>
    </location>
</feature>